<protein>
    <submittedName>
        <fullName evidence="1">Uncharacterized protein</fullName>
    </submittedName>
</protein>
<dbReference type="RefSeq" id="XP_041552872.1">
    <property type="nucleotide sequence ID" value="XM_041699826.1"/>
</dbReference>
<reference evidence="1" key="1">
    <citation type="submission" date="2021-01" db="EMBL/GenBank/DDBJ databases">
        <authorList>
            <consortium name="Aspergillus puulaauensis MK2 genome sequencing consortium"/>
            <person name="Kazuki M."/>
            <person name="Futagami T."/>
        </authorList>
    </citation>
    <scope>NUCLEOTIDE SEQUENCE</scope>
    <source>
        <strain evidence="1">MK2</strain>
    </source>
</reference>
<evidence type="ECO:0000313" key="2">
    <source>
        <dbReference type="Proteomes" id="UP000654913"/>
    </source>
</evidence>
<organism evidence="1 2">
    <name type="scientific">Aspergillus puulaauensis</name>
    <dbReference type="NCBI Taxonomy" id="1220207"/>
    <lineage>
        <taxon>Eukaryota</taxon>
        <taxon>Fungi</taxon>
        <taxon>Dikarya</taxon>
        <taxon>Ascomycota</taxon>
        <taxon>Pezizomycotina</taxon>
        <taxon>Eurotiomycetes</taxon>
        <taxon>Eurotiomycetidae</taxon>
        <taxon>Eurotiales</taxon>
        <taxon>Aspergillaceae</taxon>
        <taxon>Aspergillus</taxon>
    </lineage>
</organism>
<dbReference type="EMBL" id="AP024444">
    <property type="protein sequence ID" value="BCS20678.1"/>
    <property type="molecule type" value="Genomic_DNA"/>
</dbReference>
<proteinExistence type="predicted"/>
<sequence length="111" mass="12610">MYFCSCWTITSTLIERPGFTGTLDPWPQALNAESRQMSRAFSAYELPPALQFDSELPKSTIPAPPQKTRNMGRYLCVSGISQARLWKTYTPVSRRAFSVSDINNSNRQQPF</sequence>
<dbReference type="GeneID" id="64970683"/>
<gene>
    <name evidence="1" type="ORF">APUU_21110S</name>
</gene>
<dbReference type="AlphaFoldDB" id="A0A7R8AKN1"/>
<dbReference type="Proteomes" id="UP000654913">
    <property type="component" value="Chromosome 2"/>
</dbReference>
<accession>A0A7R8AKN1</accession>
<dbReference type="KEGG" id="apuu:APUU_21110S"/>
<keyword evidence="2" id="KW-1185">Reference proteome</keyword>
<reference evidence="1" key="2">
    <citation type="submission" date="2021-02" db="EMBL/GenBank/DDBJ databases">
        <title>Aspergillus puulaauensis MK2 genome sequence.</title>
        <authorList>
            <person name="Futagami T."/>
            <person name="Mori K."/>
            <person name="Kadooka C."/>
            <person name="Tanaka T."/>
        </authorList>
    </citation>
    <scope>NUCLEOTIDE SEQUENCE</scope>
    <source>
        <strain evidence="1">MK2</strain>
    </source>
</reference>
<name>A0A7R8AKN1_9EURO</name>
<evidence type="ECO:0000313" key="1">
    <source>
        <dbReference type="EMBL" id="BCS20678.1"/>
    </source>
</evidence>